<evidence type="ECO:0000256" key="4">
    <source>
        <dbReference type="ARBA" id="ARBA00038652"/>
    </source>
</evidence>
<feature type="region of interest" description="Disordered" evidence="6">
    <location>
        <begin position="432"/>
        <end position="454"/>
    </location>
</feature>
<comment type="subunit">
    <text evidence="4">The methyltransferase is composed of M and S polypeptides.</text>
</comment>
<name>A0ABV4R3T0_9ACTN</name>
<evidence type="ECO:0000256" key="1">
    <source>
        <dbReference type="ARBA" id="ARBA00010923"/>
    </source>
</evidence>
<accession>A0ABV4R3T0</accession>
<comment type="similarity">
    <text evidence="1">Belongs to the type-I restriction system S methylase family.</text>
</comment>
<dbReference type="PANTHER" id="PTHR43140">
    <property type="entry name" value="TYPE-1 RESTRICTION ENZYME ECOKI SPECIFICITY PROTEIN"/>
    <property type="match status" value="1"/>
</dbReference>
<organism evidence="8 9">
    <name type="scientific">Actinomadura chokoriensis</name>
    <dbReference type="NCBI Taxonomy" id="454156"/>
    <lineage>
        <taxon>Bacteria</taxon>
        <taxon>Bacillati</taxon>
        <taxon>Actinomycetota</taxon>
        <taxon>Actinomycetes</taxon>
        <taxon>Streptosporangiales</taxon>
        <taxon>Thermomonosporaceae</taxon>
        <taxon>Actinomadura</taxon>
    </lineage>
</organism>
<dbReference type="EC" id="3.1.21.-" evidence="8"/>
<dbReference type="Pfam" id="PF01420">
    <property type="entry name" value="Methylase_S"/>
    <property type="match status" value="1"/>
</dbReference>
<evidence type="ECO:0000256" key="3">
    <source>
        <dbReference type="ARBA" id="ARBA00023125"/>
    </source>
</evidence>
<dbReference type="InterPro" id="IPR044946">
    <property type="entry name" value="Restrct_endonuc_typeI_TRD_sf"/>
</dbReference>
<keyword evidence="2" id="KW-0680">Restriction system</keyword>
<dbReference type="GO" id="GO:0016787">
    <property type="term" value="F:hydrolase activity"/>
    <property type="evidence" value="ECO:0007669"/>
    <property type="project" value="UniProtKB-KW"/>
</dbReference>
<dbReference type="SUPFAM" id="SSF116734">
    <property type="entry name" value="DNA methylase specificity domain"/>
    <property type="match status" value="2"/>
</dbReference>
<reference evidence="8 9" key="1">
    <citation type="submission" date="2023-11" db="EMBL/GenBank/DDBJ databases">
        <title>Actinomadura monticuli sp. nov., isolated from volcanic ash.</title>
        <authorList>
            <person name="Lee S.D."/>
            <person name="Yang H."/>
            <person name="Kim I.S."/>
        </authorList>
    </citation>
    <scope>NUCLEOTIDE SEQUENCE [LARGE SCALE GENOMIC DNA]</scope>
    <source>
        <strain evidence="8 9">DSM 45346</strain>
    </source>
</reference>
<evidence type="ECO:0000256" key="6">
    <source>
        <dbReference type="SAM" id="MobiDB-lite"/>
    </source>
</evidence>
<keyword evidence="8" id="KW-0540">Nuclease</keyword>
<comment type="caution">
    <text evidence="8">The sequence shown here is derived from an EMBL/GenBank/DDBJ whole genome shotgun (WGS) entry which is preliminary data.</text>
</comment>
<dbReference type="InterPro" id="IPR000055">
    <property type="entry name" value="Restrct_endonuc_typeI_TRD"/>
</dbReference>
<feature type="compositionally biased region" description="Basic and acidic residues" evidence="6">
    <location>
        <begin position="442"/>
        <end position="454"/>
    </location>
</feature>
<gene>
    <name evidence="8" type="ORF">SM436_22865</name>
</gene>
<evidence type="ECO:0000256" key="5">
    <source>
        <dbReference type="SAM" id="Coils"/>
    </source>
</evidence>
<proteinExistence type="inferred from homology"/>
<keyword evidence="3" id="KW-0238">DNA-binding</keyword>
<keyword evidence="9" id="KW-1185">Reference proteome</keyword>
<dbReference type="EMBL" id="JAXCEH010000016">
    <property type="protein sequence ID" value="MFA1556543.1"/>
    <property type="molecule type" value="Genomic_DNA"/>
</dbReference>
<evidence type="ECO:0000259" key="7">
    <source>
        <dbReference type="Pfam" id="PF01420"/>
    </source>
</evidence>
<keyword evidence="5" id="KW-0175">Coiled coil</keyword>
<sequence length="454" mass="50118">MTDLPPGWAEATLGDLLLGVEAGKSFRCEPRPAGSDEWGIIKVSAMTWGEFRETENKAVRPDIEIDDANEIKSGDILLSRANTESYVGASVLVKNCRPRLLLSDKSLRLVPSPSVDRRWFSCLLGSPGIRRDISRRATGTKDSMRNISQSSLKEIGVLVPPLSEQRRIVAALEGHLSLLDNAQRAAEKARLRLVKLRESVLRDCFYRLLADSKSVQRLASVATIASGQTPKGISELVQQVPSINSVPYYKVGDMNLSNDHFMHESRTYVLREDAAQLGLHVRPAGTVLIPKRGGAIHTNKKRITKTPAAYDLNTMGIIPGETLVVKYLWYWLEGINLSALCDGSNVPQINNPHLVDLEIPVPSLDRQREVVAALDIEMAGINRLAGIRLTTESKLLRRSLLAEAFAGRLVEQDPADEPASVLLERIRAERAAQGPVRRARRSKGEKAPQKETLL</sequence>
<dbReference type="Proteomes" id="UP001569904">
    <property type="component" value="Unassembled WGS sequence"/>
</dbReference>
<evidence type="ECO:0000256" key="2">
    <source>
        <dbReference type="ARBA" id="ARBA00022747"/>
    </source>
</evidence>
<protein>
    <submittedName>
        <fullName evidence="8">Restriction endonuclease subunit S</fullName>
        <ecNumber evidence="8">3.1.21.-</ecNumber>
    </submittedName>
</protein>
<evidence type="ECO:0000313" key="8">
    <source>
        <dbReference type="EMBL" id="MFA1556543.1"/>
    </source>
</evidence>
<evidence type="ECO:0000313" key="9">
    <source>
        <dbReference type="Proteomes" id="UP001569904"/>
    </source>
</evidence>
<keyword evidence="8" id="KW-0255">Endonuclease</keyword>
<dbReference type="GO" id="GO:0004519">
    <property type="term" value="F:endonuclease activity"/>
    <property type="evidence" value="ECO:0007669"/>
    <property type="project" value="UniProtKB-KW"/>
</dbReference>
<dbReference type="InterPro" id="IPR051212">
    <property type="entry name" value="Type-I_RE_S_subunit"/>
</dbReference>
<dbReference type="CDD" id="cd17261">
    <property type="entry name" value="RMtype1_S_EcoKI-TRD2-CR2_like"/>
    <property type="match status" value="1"/>
</dbReference>
<feature type="domain" description="Type I restriction modification DNA specificity" evidence="7">
    <location>
        <begin position="216"/>
        <end position="375"/>
    </location>
</feature>
<dbReference type="PANTHER" id="PTHR43140:SF1">
    <property type="entry name" value="TYPE I RESTRICTION ENZYME ECOKI SPECIFICITY SUBUNIT"/>
    <property type="match status" value="1"/>
</dbReference>
<keyword evidence="8" id="KW-0378">Hydrolase</keyword>
<dbReference type="RefSeq" id="WP_371943292.1">
    <property type="nucleotide sequence ID" value="NZ_JAXCEH010000016.1"/>
</dbReference>
<feature type="coiled-coil region" evidence="5">
    <location>
        <begin position="172"/>
        <end position="199"/>
    </location>
</feature>
<dbReference type="Gene3D" id="3.90.220.20">
    <property type="entry name" value="DNA methylase specificity domains"/>
    <property type="match status" value="2"/>
</dbReference>